<evidence type="ECO:0000259" key="3">
    <source>
        <dbReference type="PROSITE" id="PS50089"/>
    </source>
</evidence>
<dbReference type="RefSeq" id="WP_145188163.1">
    <property type="nucleotide sequence ID" value="NZ_CP036266.1"/>
</dbReference>
<evidence type="ECO:0000256" key="2">
    <source>
        <dbReference type="SAM" id="MobiDB-lite"/>
    </source>
</evidence>
<dbReference type="OrthoDB" id="258484at2"/>
<organism evidence="4 5">
    <name type="scientific">Gimesia chilikensis</name>
    <dbReference type="NCBI Taxonomy" id="2605989"/>
    <lineage>
        <taxon>Bacteria</taxon>
        <taxon>Pseudomonadati</taxon>
        <taxon>Planctomycetota</taxon>
        <taxon>Planctomycetia</taxon>
        <taxon>Planctomycetales</taxon>
        <taxon>Planctomycetaceae</taxon>
        <taxon>Gimesia</taxon>
    </lineage>
</organism>
<keyword evidence="5" id="KW-1185">Reference proteome</keyword>
<protein>
    <recommendedName>
        <fullName evidence="3">RING-type domain-containing protein</fullName>
    </recommendedName>
</protein>
<feature type="region of interest" description="Disordered" evidence="2">
    <location>
        <begin position="314"/>
        <end position="338"/>
    </location>
</feature>
<dbReference type="EMBL" id="CP036266">
    <property type="protein sequence ID" value="QDT22391.1"/>
    <property type="molecule type" value="Genomic_DNA"/>
</dbReference>
<dbReference type="PROSITE" id="PS50089">
    <property type="entry name" value="ZF_RING_2"/>
    <property type="match status" value="1"/>
</dbReference>
<gene>
    <name evidence="4" type="ORF">HG66A1_41990</name>
</gene>
<evidence type="ECO:0000256" key="1">
    <source>
        <dbReference type="SAM" id="Coils"/>
    </source>
</evidence>
<name>A0A517PSP9_9PLAN</name>
<feature type="coiled-coil region" evidence="1">
    <location>
        <begin position="61"/>
        <end position="88"/>
    </location>
</feature>
<feature type="compositionally biased region" description="Acidic residues" evidence="2">
    <location>
        <begin position="314"/>
        <end position="323"/>
    </location>
</feature>
<evidence type="ECO:0000313" key="4">
    <source>
        <dbReference type="EMBL" id="QDT22391.1"/>
    </source>
</evidence>
<dbReference type="AlphaFoldDB" id="A0A517PSP9"/>
<proteinExistence type="predicted"/>
<dbReference type="Proteomes" id="UP000320421">
    <property type="component" value="Chromosome"/>
</dbReference>
<keyword evidence="1" id="KW-0175">Coiled coil</keyword>
<dbReference type="InterPro" id="IPR001841">
    <property type="entry name" value="Znf_RING"/>
</dbReference>
<feature type="domain" description="RING-type" evidence="3">
    <location>
        <begin position="274"/>
        <end position="311"/>
    </location>
</feature>
<evidence type="ECO:0000313" key="5">
    <source>
        <dbReference type="Proteomes" id="UP000320421"/>
    </source>
</evidence>
<accession>A0A517PSP9</accession>
<sequence length="338" mass="38181">MNQSPKTVWRMASLVEQQLSSLGSDTYTGLPEAAWLSCLRLIRRRQQAQERGWFRAATKLERELTREVFQLTRQLMTLQQELESATDANPVSAIRTIYEDLLALEEEFGDYSIDLKNKTISVVTEPIVLEGVYLGAFEIRLEFTDLNSDSPFHYQVFAQDPQSPITDDAVTHPHVQSDNVCEGDARMPIRRALEQGRLLDFFVLVSRLLRTYNPESPYVALSDWHSAECSDCADVVTTDEQTHCTSCENRLCRQCANSCTDCSSSFCHDCATRCEICRDDCCESCLKECALCGSNCCSNCLDNEERCPICETQEDEETYEPDQETISPETVPPAGDPL</sequence>
<reference evidence="4 5" key="1">
    <citation type="submission" date="2019-02" db="EMBL/GenBank/DDBJ databases">
        <title>Deep-cultivation of Planctomycetes and their phenomic and genomic characterization uncovers novel biology.</title>
        <authorList>
            <person name="Wiegand S."/>
            <person name="Jogler M."/>
            <person name="Boedeker C."/>
            <person name="Pinto D."/>
            <person name="Vollmers J."/>
            <person name="Rivas-Marin E."/>
            <person name="Kohn T."/>
            <person name="Peeters S.H."/>
            <person name="Heuer A."/>
            <person name="Rast P."/>
            <person name="Oberbeckmann S."/>
            <person name="Bunk B."/>
            <person name="Jeske O."/>
            <person name="Meyerdierks A."/>
            <person name="Storesund J.E."/>
            <person name="Kallscheuer N."/>
            <person name="Luecker S."/>
            <person name="Lage O.M."/>
            <person name="Pohl T."/>
            <person name="Merkel B.J."/>
            <person name="Hornburger P."/>
            <person name="Mueller R.-W."/>
            <person name="Bruemmer F."/>
            <person name="Labrenz M."/>
            <person name="Spormann A.M."/>
            <person name="Op den Camp H."/>
            <person name="Overmann J."/>
            <person name="Amann R."/>
            <person name="Jetten M.S.M."/>
            <person name="Mascher T."/>
            <person name="Medema M.H."/>
            <person name="Devos D.P."/>
            <person name="Kaster A.-K."/>
            <person name="Ovreas L."/>
            <person name="Rohde M."/>
            <person name="Galperin M.Y."/>
            <person name="Jogler C."/>
        </authorList>
    </citation>
    <scope>NUCLEOTIDE SEQUENCE [LARGE SCALE GENOMIC DNA]</scope>
    <source>
        <strain evidence="4 5">HG66A1</strain>
    </source>
</reference>